<gene>
    <name evidence="1" type="ORF">GS03_00911</name>
</gene>
<dbReference type="AlphaFoldDB" id="A0A4P7PTA9"/>
<protein>
    <recommendedName>
        <fullName evidence="3">CarboxypepD_reg-like domain-containing protein</fullName>
    </recommendedName>
</protein>
<keyword evidence="2" id="KW-1185">Reference proteome</keyword>
<accession>A0A4P7PTA9</accession>
<dbReference type="KEGG" id="fsn:GS03_00911"/>
<dbReference type="Proteomes" id="UP000296862">
    <property type="component" value="Chromosome"/>
</dbReference>
<reference evidence="1 2" key="1">
    <citation type="submission" date="2019-04" db="EMBL/GenBank/DDBJ databases">
        <title>Flavobacterium sp. GS03.</title>
        <authorList>
            <person name="Kim H."/>
        </authorList>
    </citation>
    <scope>NUCLEOTIDE SEQUENCE [LARGE SCALE GENOMIC DNA]</scope>
    <source>
        <strain evidence="1 2">GS03</strain>
    </source>
</reference>
<evidence type="ECO:0000313" key="2">
    <source>
        <dbReference type="Proteomes" id="UP000296862"/>
    </source>
</evidence>
<sequence>MSILYLNAMSKIISILFLSLSIVCFSQDQKLIHGKVSYQDSYQKNVEVINFTTRKLTQTNTLGEFKIEAKVNDILIFMSDNFADQQYTLTAKDFEKNSLFIKLIEKPVPLEEVVIRQIKAIKLESTSYNGIKMAQLENQQSNPVNKDIYTGEIPLGMDFIQIGKMIGKLFKSKNPKPKTPEEKISFKEYAKANFDESFFSKTLGLQKEEVPKFIAYCDADSQSKTVIEKDELTILEFLLTKKAEFKK</sequence>
<organism evidence="1 2">
    <name type="scientific">Flavobacterium sangjuense</name>
    <dbReference type="NCBI Taxonomy" id="2518177"/>
    <lineage>
        <taxon>Bacteria</taxon>
        <taxon>Pseudomonadati</taxon>
        <taxon>Bacteroidota</taxon>
        <taxon>Flavobacteriia</taxon>
        <taxon>Flavobacteriales</taxon>
        <taxon>Flavobacteriaceae</taxon>
        <taxon>Flavobacterium</taxon>
    </lineage>
</organism>
<dbReference type="EMBL" id="CP038810">
    <property type="protein sequence ID" value="QBZ97422.1"/>
    <property type="molecule type" value="Genomic_DNA"/>
</dbReference>
<evidence type="ECO:0000313" key="1">
    <source>
        <dbReference type="EMBL" id="QBZ97422.1"/>
    </source>
</evidence>
<proteinExistence type="predicted"/>
<name>A0A4P7PTA9_9FLAO</name>
<evidence type="ECO:0008006" key="3">
    <source>
        <dbReference type="Google" id="ProtNLM"/>
    </source>
</evidence>